<keyword evidence="4" id="KW-1185">Reference proteome</keyword>
<name>A0AAD4UUU0_PRUDU</name>
<evidence type="ECO:0000313" key="4">
    <source>
        <dbReference type="Proteomes" id="UP001054821"/>
    </source>
</evidence>
<feature type="transmembrane region" description="Helical" evidence="2">
    <location>
        <begin position="209"/>
        <end position="227"/>
    </location>
</feature>
<keyword evidence="2" id="KW-0812">Transmembrane</keyword>
<dbReference type="InterPro" id="IPR012876">
    <property type="entry name" value="DUF1677_pln"/>
</dbReference>
<dbReference type="EMBL" id="JAJFAZ020000008">
    <property type="protein sequence ID" value="KAI5312688.1"/>
    <property type="molecule type" value="Genomic_DNA"/>
</dbReference>
<sequence>MATHMNFCKKFKASGPPPDPTVHLISAMRQILRRSLDSPRVLRSTPTSPTKINGKGLKSHQSVVLRVVSDAKQRDERLKRSKLQDGERKGEHDRDRDRNRDRDSYHACDRDRYHDREREHGWDHGRDRDRDYDRDWDWDRDYASASLLLRASSDAIRRATTSFDFVLQWGNRKRLRCMKIQVKDKGRDDSDAPVTRTTVRVDRRVRGSCRLGVVVLMVVAFPVAAGGPRLDWLGRVGGSVTEAELLGALLNFAADLRLCRSASLWSCSVSTSLVGW</sequence>
<gene>
    <name evidence="3" type="ORF">L3X38_041862</name>
</gene>
<feature type="region of interest" description="Disordered" evidence="1">
    <location>
        <begin position="1"/>
        <end position="20"/>
    </location>
</feature>
<reference evidence="3 4" key="1">
    <citation type="journal article" date="2022" name="G3 (Bethesda)">
        <title>Whole-genome sequence and methylome profiling of the almond [Prunus dulcis (Mill.) D.A. Webb] cultivar 'Nonpareil'.</title>
        <authorList>
            <person name="D'Amico-Willman K.M."/>
            <person name="Ouma W.Z."/>
            <person name="Meulia T."/>
            <person name="Sideli G.M."/>
            <person name="Gradziel T.M."/>
            <person name="Fresnedo-Ramirez J."/>
        </authorList>
    </citation>
    <scope>NUCLEOTIDE SEQUENCE [LARGE SCALE GENOMIC DNA]</scope>
    <source>
        <strain evidence="3">Clone GOH B32 T37-40</strain>
    </source>
</reference>
<evidence type="ECO:0000313" key="3">
    <source>
        <dbReference type="EMBL" id="KAI5312688.1"/>
    </source>
</evidence>
<proteinExistence type="predicted"/>
<evidence type="ECO:0000256" key="2">
    <source>
        <dbReference type="SAM" id="Phobius"/>
    </source>
</evidence>
<keyword evidence="2" id="KW-0472">Membrane</keyword>
<dbReference type="Proteomes" id="UP001054821">
    <property type="component" value="Chromosome 8"/>
</dbReference>
<feature type="region of interest" description="Disordered" evidence="1">
    <location>
        <begin position="36"/>
        <end position="104"/>
    </location>
</feature>
<feature type="compositionally biased region" description="Basic and acidic residues" evidence="1">
    <location>
        <begin position="69"/>
        <end position="104"/>
    </location>
</feature>
<organism evidence="3 4">
    <name type="scientific">Prunus dulcis</name>
    <name type="common">Almond</name>
    <name type="synonym">Amygdalus dulcis</name>
    <dbReference type="NCBI Taxonomy" id="3755"/>
    <lineage>
        <taxon>Eukaryota</taxon>
        <taxon>Viridiplantae</taxon>
        <taxon>Streptophyta</taxon>
        <taxon>Embryophyta</taxon>
        <taxon>Tracheophyta</taxon>
        <taxon>Spermatophyta</taxon>
        <taxon>Magnoliopsida</taxon>
        <taxon>eudicotyledons</taxon>
        <taxon>Gunneridae</taxon>
        <taxon>Pentapetalae</taxon>
        <taxon>rosids</taxon>
        <taxon>fabids</taxon>
        <taxon>Rosales</taxon>
        <taxon>Rosaceae</taxon>
        <taxon>Amygdaloideae</taxon>
        <taxon>Amygdaleae</taxon>
        <taxon>Prunus</taxon>
    </lineage>
</organism>
<comment type="caution">
    <text evidence="3">The sequence shown here is derived from an EMBL/GenBank/DDBJ whole genome shotgun (WGS) entry which is preliminary data.</text>
</comment>
<dbReference type="AlphaFoldDB" id="A0AAD4UUU0"/>
<dbReference type="Pfam" id="PF07911">
    <property type="entry name" value="DUF1677"/>
    <property type="match status" value="1"/>
</dbReference>
<keyword evidence="2" id="KW-1133">Transmembrane helix</keyword>
<protein>
    <submittedName>
        <fullName evidence="3">Uncharacterized protein</fullName>
    </submittedName>
</protein>
<accession>A0AAD4UUU0</accession>
<evidence type="ECO:0000256" key="1">
    <source>
        <dbReference type="SAM" id="MobiDB-lite"/>
    </source>
</evidence>